<evidence type="ECO:0000313" key="1">
    <source>
        <dbReference type="EMBL" id="MED6210910.1"/>
    </source>
</evidence>
<gene>
    <name evidence="1" type="ORF">PIB30_068548</name>
</gene>
<keyword evidence="2" id="KW-1185">Reference proteome</keyword>
<evidence type="ECO:0000313" key="2">
    <source>
        <dbReference type="Proteomes" id="UP001341840"/>
    </source>
</evidence>
<comment type="caution">
    <text evidence="1">The sequence shown here is derived from an EMBL/GenBank/DDBJ whole genome shotgun (WGS) entry which is preliminary data.</text>
</comment>
<protein>
    <submittedName>
        <fullName evidence="1">Uncharacterized protein</fullName>
    </submittedName>
</protein>
<reference evidence="1 2" key="1">
    <citation type="journal article" date="2023" name="Plants (Basel)">
        <title>Bridging the Gap: Combining Genomics and Transcriptomics Approaches to Understand Stylosanthes scabra, an Orphan Legume from the Brazilian Caatinga.</title>
        <authorList>
            <person name="Ferreira-Neto J.R.C."/>
            <person name="da Silva M.D."/>
            <person name="Binneck E."/>
            <person name="de Melo N.F."/>
            <person name="da Silva R.H."/>
            <person name="de Melo A.L.T.M."/>
            <person name="Pandolfi V."/>
            <person name="Bustamante F.O."/>
            <person name="Brasileiro-Vidal A.C."/>
            <person name="Benko-Iseppon A.M."/>
        </authorList>
    </citation>
    <scope>NUCLEOTIDE SEQUENCE [LARGE SCALE GENOMIC DNA]</scope>
    <source>
        <tissue evidence="1">Leaves</tissue>
    </source>
</reference>
<accession>A0ABU6YKI9</accession>
<name>A0ABU6YKI9_9FABA</name>
<organism evidence="1 2">
    <name type="scientific">Stylosanthes scabra</name>
    <dbReference type="NCBI Taxonomy" id="79078"/>
    <lineage>
        <taxon>Eukaryota</taxon>
        <taxon>Viridiplantae</taxon>
        <taxon>Streptophyta</taxon>
        <taxon>Embryophyta</taxon>
        <taxon>Tracheophyta</taxon>
        <taxon>Spermatophyta</taxon>
        <taxon>Magnoliopsida</taxon>
        <taxon>eudicotyledons</taxon>
        <taxon>Gunneridae</taxon>
        <taxon>Pentapetalae</taxon>
        <taxon>rosids</taxon>
        <taxon>fabids</taxon>
        <taxon>Fabales</taxon>
        <taxon>Fabaceae</taxon>
        <taxon>Papilionoideae</taxon>
        <taxon>50 kb inversion clade</taxon>
        <taxon>dalbergioids sensu lato</taxon>
        <taxon>Dalbergieae</taxon>
        <taxon>Pterocarpus clade</taxon>
        <taxon>Stylosanthes</taxon>
    </lineage>
</organism>
<dbReference type="EMBL" id="JASCZI010242392">
    <property type="protein sequence ID" value="MED6210910.1"/>
    <property type="molecule type" value="Genomic_DNA"/>
</dbReference>
<dbReference type="Proteomes" id="UP001341840">
    <property type="component" value="Unassembled WGS sequence"/>
</dbReference>
<sequence length="158" mass="17384">MRPFTSDKTESGSNLIARGVPACRYKHHIGVTSSFPVQPRRRIHADPESCVSLPAAAARRKHIMDFLVDVGRIPAGQPVAATLVRITEPPASETEAAMNHSEEDDSDYAMSTTSSMTLRKAVMAGRKPDQLVVPAISSRHRLQFQGWRTCHAFFSSLI</sequence>
<proteinExistence type="predicted"/>